<name>A0A4Y7IAR0_PAPSO</name>
<evidence type="ECO:0000313" key="2">
    <source>
        <dbReference type="Proteomes" id="UP000316621"/>
    </source>
</evidence>
<keyword evidence="2" id="KW-1185">Reference proteome</keyword>
<gene>
    <name evidence="1" type="ORF">C5167_038066</name>
</gene>
<dbReference type="AlphaFoldDB" id="A0A4Y7IAR0"/>
<proteinExistence type="predicted"/>
<dbReference type="EMBL" id="CM010715">
    <property type="protein sequence ID" value="RZC45126.1"/>
    <property type="molecule type" value="Genomic_DNA"/>
</dbReference>
<reference evidence="1 2" key="1">
    <citation type="journal article" date="2018" name="Science">
        <title>The opium poppy genome and morphinan production.</title>
        <authorList>
            <person name="Guo L."/>
            <person name="Winzer T."/>
            <person name="Yang X."/>
            <person name="Li Y."/>
            <person name="Ning Z."/>
            <person name="He Z."/>
            <person name="Teodor R."/>
            <person name="Lu Y."/>
            <person name="Bowser T.A."/>
            <person name="Graham I.A."/>
            <person name="Ye K."/>
        </authorList>
    </citation>
    <scope>NUCLEOTIDE SEQUENCE [LARGE SCALE GENOMIC DNA]</scope>
    <source>
        <strain evidence="2">cv. HN1</strain>
        <tissue evidence="1">Leaves</tissue>
    </source>
</reference>
<dbReference type="Gramene" id="RZC45126">
    <property type="protein sequence ID" value="RZC45126"/>
    <property type="gene ID" value="C5167_038066"/>
</dbReference>
<protein>
    <submittedName>
        <fullName evidence="1">Uncharacterized protein</fullName>
    </submittedName>
</protein>
<accession>A0A4Y7IAR0</accession>
<evidence type="ECO:0000313" key="1">
    <source>
        <dbReference type="EMBL" id="RZC45126.1"/>
    </source>
</evidence>
<organism evidence="1 2">
    <name type="scientific">Papaver somniferum</name>
    <name type="common">Opium poppy</name>
    <dbReference type="NCBI Taxonomy" id="3469"/>
    <lineage>
        <taxon>Eukaryota</taxon>
        <taxon>Viridiplantae</taxon>
        <taxon>Streptophyta</taxon>
        <taxon>Embryophyta</taxon>
        <taxon>Tracheophyta</taxon>
        <taxon>Spermatophyta</taxon>
        <taxon>Magnoliopsida</taxon>
        <taxon>Ranunculales</taxon>
        <taxon>Papaveraceae</taxon>
        <taxon>Papaveroideae</taxon>
        <taxon>Papaver</taxon>
    </lineage>
</organism>
<sequence>MQQIFIELNFDSYLQVEDYEVDMSKNG</sequence>
<dbReference type="Proteomes" id="UP000316621">
    <property type="component" value="Chromosome 1"/>
</dbReference>